<evidence type="ECO:0000313" key="2">
    <source>
        <dbReference type="EMBL" id="GHC39517.1"/>
    </source>
</evidence>
<evidence type="ECO:0000256" key="1">
    <source>
        <dbReference type="ARBA" id="ARBA00007529"/>
    </source>
</evidence>
<gene>
    <name evidence="2" type="ORF">GCM10007291_46560</name>
</gene>
<evidence type="ECO:0000313" key="3">
    <source>
        <dbReference type="Proteomes" id="UP000658305"/>
    </source>
</evidence>
<name>A0ABQ3FSR7_9RHOB</name>
<dbReference type="EMBL" id="BMYI01000028">
    <property type="protein sequence ID" value="GHC39517.1"/>
    <property type="molecule type" value="Genomic_DNA"/>
</dbReference>
<proteinExistence type="inferred from homology"/>
<dbReference type="SFLD" id="SFLDS00028">
    <property type="entry name" value="Proline_Racemase"/>
    <property type="match status" value="1"/>
</dbReference>
<dbReference type="PIRSF" id="PIRSF029792">
    <property type="entry name" value="Pro_racemase"/>
    <property type="match status" value="1"/>
</dbReference>
<dbReference type="SUPFAM" id="SSF54506">
    <property type="entry name" value="Diaminopimelate epimerase-like"/>
    <property type="match status" value="1"/>
</dbReference>
<reference evidence="3" key="1">
    <citation type="journal article" date="2019" name="Int. J. Syst. Evol. Microbiol.">
        <title>The Global Catalogue of Microorganisms (GCM) 10K type strain sequencing project: providing services to taxonomists for standard genome sequencing and annotation.</title>
        <authorList>
            <consortium name="The Broad Institute Genomics Platform"/>
            <consortium name="The Broad Institute Genome Sequencing Center for Infectious Disease"/>
            <person name="Wu L."/>
            <person name="Ma J."/>
        </authorList>
    </citation>
    <scope>NUCLEOTIDE SEQUENCE [LARGE SCALE GENOMIC DNA]</scope>
    <source>
        <strain evidence="3">KCTC 23298</strain>
    </source>
</reference>
<dbReference type="PANTHER" id="PTHR33442:SF5">
    <property type="entry name" value="BIFUNCTIONAL TRANS-3-HYDROXY-L-PROLINE DEHYDRATASE_2-EPIMERASE"/>
    <property type="match status" value="1"/>
</dbReference>
<comment type="caution">
    <text evidence="2">The sequence shown here is derived from an EMBL/GenBank/DDBJ whole genome shotgun (WGS) entry which is preliminary data.</text>
</comment>
<protein>
    <submittedName>
        <fullName evidence="2">Trans-3-hydroxy-L-proline dehydratase</fullName>
    </submittedName>
</protein>
<sequence>MRSTKVIHVVSCHAEGEVGDVIVGGVAPPPGNTVWDQRNWIARDQVLRNFMLNEPRGGVFRHVNLLVPPRHPEAQAAWIIMEPEDTPPMSGSNSICVSTVLLDSGIIPMREPVTEMVLEAPGGLVRVRAECAQGKAERIHVENLPSFATRLEVPLEVPGLGCLTVDTAFGGDSFVVVDPVALGIELVAGNAREIAETGIRITNAANARYRFEHPGQPDWTHHSFCLFAGPVSRQGNQLRAQSVVAIQPGKLDRSPTGTAVSARMAILHARNQMGPEDRFTGVSIIGSEFHGRILGETRVGEIPAIRPEISGRAWITGTHQHMLDPADPWPEGYRISDTWPRLFG</sequence>
<dbReference type="Gene3D" id="3.10.310.10">
    <property type="entry name" value="Diaminopimelate Epimerase, Chain A, domain 1"/>
    <property type="match status" value="2"/>
</dbReference>
<dbReference type="Proteomes" id="UP000658305">
    <property type="component" value="Unassembled WGS sequence"/>
</dbReference>
<dbReference type="PANTHER" id="PTHR33442">
    <property type="entry name" value="TRANS-3-HYDROXY-L-PROLINE DEHYDRATASE"/>
    <property type="match status" value="1"/>
</dbReference>
<accession>A0ABQ3FSR7</accession>
<dbReference type="InterPro" id="IPR008794">
    <property type="entry name" value="Pro_racemase_fam"/>
</dbReference>
<comment type="similarity">
    <text evidence="1">Belongs to the proline racemase family.</text>
</comment>
<organism evidence="2 3">
    <name type="scientific">Gemmobacter nanjingensis</name>
    <dbReference type="NCBI Taxonomy" id="488454"/>
    <lineage>
        <taxon>Bacteria</taxon>
        <taxon>Pseudomonadati</taxon>
        <taxon>Pseudomonadota</taxon>
        <taxon>Alphaproteobacteria</taxon>
        <taxon>Rhodobacterales</taxon>
        <taxon>Paracoccaceae</taxon>
        <taxon>Gemmobacter</taxon>
    </lineage>
</organism>
<dbReference type="RefSeq" id="WP_189382621.1">
    <property type="nucleotide sequence ID" value="NZ_BMYI01000028.1"/>
</dbReference>
<keyword evidence="3" id="KW-1185">Reference proteome</keyword>
<dbReference type="NCBIfam" id="NF047722">
    <property type="entry name" value="T3LHypDht"/>
    <property type="match status" value="1"/>
</dbReference>
<dbReference type="Pfam" id="PF05544">
    <property type="entry name" value="Pro_racemase"/>
    <property type="match status" value="1"/>
</dbReference>